<dbReference type="Proteomes" id="UP001348817">
    <property type="component" value="Plasmid pFA4"/>
</dbReference>
<dbReference type="EMBL" id="AP025318">
    <property type="protein sequence ID" value="BDD12294.1"/>
    <property type="molecule type" value="Genomic_DNA"/>
</dbReference>
<evidence type="ECO:0000256" key="1">
    <source>
        <dbReference type="SAM" id="Coils"/>
    </source>
</evidence>
<keyword evidence="1" id="KW-0175">Coiled coil</keyword>
<keyword evidence="2" id="KW-0614">Plasmid</keyword>
<keyword evidence="3" id="KW-1185">Reference proteome</keyword>
<evidence type="ECO:0000313" key="2">
    <source>
        <dbReference type="EMBL" id="BDD12294.1"/>
    </source>
</evidence>
<name>A0AAU9D0P5_9BACT</name>
<dbReference type="AlphaFoldDB" id="A0AAU9D0P5"/>
<protein>
    <submittedName>
        <fullName evidence="2">Uncharacterized protein</fullName>
    </submittedName>
</protein>
<geneLocation type="plasmid" evidence="2 3">
    <name>pFA4</name>
</geneLocation>
<evidence type="ECO:0000313" key="3">
    <source>
        <dbReference type="Proteomes" id="UP001348817"/>
    </source>
</evidence>
<feature type="coiled-coil region" evidence="1">
    <location>
        <begin position="438"/>
        <end position="497"/>
    </location>
</feature>
<accession>A0AAU9D0P5</accession>
<organism evidence="2 3">
    <name type="scientific">Fulvitalea axinellae</name>
    <dbReference type="NCBI Taxonomy" id="1182444"/>
    <lineage>
        <taxon>Bacteria</taxon>
        <taxon>Pseudomonadati</taxon>
        <taxon>Bacteroidota</taxon>
        <taxon>Cytophagia</taxon>
        <taxon>Cytophagales</taxon>
        <taxon>Persicobacteraceae</taxon>
        <taxon>Fulvitalea</taxon>
    </lineage>
</organism>
<reference evidence="2 3" key="1">
    <citation type="submission" date="2021-12" db="EMBL/GenBank/DDBJ databases">
        <title>Genome sequencing of bacteria with rrn-lacking chromosome and rrn-plasmid.</title>
        <authorList>
            <person name="Anda M."/>
            <person name="Iwasaki W."/>
        </authorList>
    </citation>
    <scope>NUCLEOTIDE SEQUENCE [LARGE SCALE GENOMIC DNA]</scope>
    <source>
        <strain evidence="2 3">DSM 100852</strain>
        <plasmid evidence="2 3">pFA4</plasmid>
    </source>
</reference>
<gene>
    <name evidence="2" type="ORF">FUAX_47260</name>
</gene>
<sequence>MADFCLNEIPFHRLQQNYFDLRRHGSEPERMPNIFADGEDMTDGAEPVEDDLEEMLRNSKRLGIMGKAFERMQAEWMGKRRRAETNAQQSDRGKLERQAVEVMGEISDLREEEITQEADHSLRISSLESLSHSISSQLEEPDIFQAAMIAKVNELKTDYFRNKDLMWAYEAEMEKLGDVGSLEDVPVVEKTEDWEMMLFPETEDLAFMAPDVSAREIRAILSRNPGLAVHLIEQEIDRLAGLVEKGSALVKAKDDQNLKVKVAVEKDGDVVPLPNFVNSLDMSIVEIERLIDDLLEEFPQIHADAERLFEMGTKVVETIDGEGGMDEAMKFASAWLRDENYRPEEEELDYQDALYRYVCVKFEGLESAKNDRDYYKDMLRTKMDTVERYAVTRLTEQMAKLKVAKRGFVPQRVVMLGEQDQTGGQYARVETWQHLYRYEEKLRMLDEMEAESETWRTRVAPGGFELPEQERVLLRALERLKSEIETERANLMKRRDALLNPEPAKRIKFMNVPKKRK</sequence>
<proteinExistence type="predicted"/>
<dbReference type="KEGG" id="fax:FUAX_47260"/>